<accession>A0A9D4PC15</accession>
<evidence type="ECO:0000313" key="2">
    <source>
        <dbReference type="EMBL" id="KAH7935498.1"/>
    </source>
</evidence>
<protein>
    <recommendedName>
        <fullName evidence="1">RFX1-4/6/8-like BCD domain-containing protein</fullName>
    </recommendedName>
</protein>
<comment type="caution">
    <text evidence="2">The sequence shown here is derived from an EMBL/GenBank/DDBJ whole genome shotgun (WGS) entry which is preliminary data.</text>
</comment>
<gene>
    <name evidence="2" type="ORF">HPB52_008976</name>
</gene>
<dbReference type="GO" id="GO:0000978">
    <property type="term" value="F:RNA polymerase II cis-regulatory region sequence-specific DNA binding"/>
    <property type="evidence" value="ECO:0007669"/>
    <property type="project" value="TreeGrafter"/>
</dbReference>
<evidence type="ECO:0000259" key="1">
    <source>
        <dbReference type="Pfam" id="PF25340"/>
    </source>
</evidence>
<keyword evidence="3" id="KW-1185">Reference proteome</keyword>
<dbReference type="GO" id="GO:0000981">
    <property type="term" value="F:DNA-binding transcription factor activity, RNA polymerase II-specific"/>
    <property type="evidence" value="ECO:0007669"/>
    <property type="project" value="TreeGrafter"/>
</dbReference>
<dbReference type="PANTHER" id="PTHR12619">
    <property type="entry name" value="RFX TRANSCRIPTION FACTOR FAMILY"/>
    <property type="match status" value="1"/>
</dbReference>
<name>A0A9D4PC15_RHISA</name>
<dbReference type="EMBL" id="JABSTV010001255">
    <property type="protein sequence ID" value="KAH7935498.1"/>
    <property type="molecule type" value="Genomic_DNA"/>
</dbReference>
<reference evidence="2" key="2">
    <citation type="submission" date="2021-09" db="EMBL/GenBank/DDBJ databases">
        <authorList>
            <person name="Jia N."/>
            <person name="Wang J."/>
            <person name="Shi W."/>
            <person name="Du L."/>
            <person name="Sun Y."/>
            <person name="Zhan W."/>
            <person name="Jiang J."/>
            <person name="Wang Q."/>
            <person name="Zhang B."/>
            <person name="Ji P."/>
            <person name="Sakyi L.B."/>
            <person name="Cui X."/>
            <person name="Yuan T."/>
            <person name="Jiang B."/>
            <person name="Yang W."/>
            <person name="Lam T.T.-Y."/>
            <person name="Chang Q."/>
            <person name="Ding S."/>
            <person name="Wang X."/>
            <person name="Zhu J."/>
            <person name="Ruan X."/>
            <person name="Zhao L."/>
            <person name="Wei J."/>
            <person name="Que T."/>
            <person name="Du C."/>
            <person name="Cheng J."/>
            <person name="Dai P."/>
            <person name="Han X."/>
            <person name="Huang E."/>
            <person name="Gao Y."/>
            <person name="Liu J."/>
            <person name="Shao H."/>
            <person name="Ye R."/>
            <person name="Li L."/>
            <person name="Wei W."/>
            <person name="Wang X."/>
            <person name="Wang C."/>
            <person name="Huo Q."/>
            <person name="Li W."/>
            <person name="Guo W."/>
            <person name="Chen H."/>
            <person name="Chen S."/>
            <person name="Zhou L."/>
            <person name="Zhou L."/>
            <person name="Ni X."/>
            <person name="Tian J."/>
            <person name="Zhou Y."/>
            <person name="Sheng Y."/>
            <person name="Liu T."/>
            <person name="Pan Y."/>
            <person name="Xia L."/>
            <person name="Li J."/>
            <person name="Zhao F."/>
            <person name="Cao W."/>
        </authorList>
    </citation>
    <scope>NUCLEOTIDE SEQUENCE</scope>
    <source>
        <strain evidence="2">Rsan-2018</strain>
        <tissue evidence="2">Larvae</tissue>
    </source>
</reference>
<dbReference type="InterPro" id="IPR057321">
    <property type="entry name" value="RFX1-4/6/8-like_BCD"/>
</dbReference>
<dbReference type="Proteomes" id="UP000821837">
    <property type="component" value="Unassembled WGS sequence"/>
</dbReference>
<dbReference type="InterPro" id="IPR039779">
    <property type="entry name" value="RFX-like"/>
</dbReference>
<feature type="domain" description="RFX1-4/6/8-like BCD" evidence="1">
    <location>
        <begin position="22"/>
        <end position="98"/>
    </location>
</feature>
<sequence length="107" mass="12438">MVRDVASRASEPDRERAIADGVDCLLRTEQASWVCQCEDSLVRQLEQDFKLTLQQQTSLEQWAAWLDSVVGQVLEPFQGRPELPRAARQFLLKWSFYRCVQVELHKC</sequence>
<dbReference type="VEuPathDB" id="VectorBase:RSAN_038815"/>
<proteinExistence type="predicted"/>
<dbReference type="PANTHER" id="PTHR12619:SF33">
    <property type="entry name" value="RFX, ISOFORM H"/>
    <property type="match status" value="1"/>
</dbReference>
<reference evidence="2" key="1">
    <citation type="journal article" date="2020" name="Cell">
        <title>Large-Scale Comparative Analyses of Tick Genomes Elucidate Their Genetic Diversity and Vector Capacities.</title>
        <authorList>
            <consortium name="Tick Genome and Microbiome Consortium (TIGMIC)"/>
            <person name="Jia N."/>
            <person name="Wang J."/>
            <person name="Shi W."/>
            <person name="Du L."/>
            <person name="Sun Y."/>
            <person name="Zhan W."/>
            <person name="Jiang J.F."/>
            <person name="Wang Q."/>
            <person name="Zhang B."/>
            <person name="Ji P."/>
            <person name="Bell-Sakyi L."/>
            <person name="Cui X.M."/>
            <person name="Yuan T.T."/>
            <person name="Jiang B.G."/>
            <person name="Yang W.F."/>
            <person name="Lam T.T."/>
            <person name="Chang Q.C."/>
            <person name="Ding S.J."/>
            <person name="Wang X.J."/>
            <person name="Zhu J.G."/>
            <person name="Ruan X.D."/>
            <person name="Zhao L."/>
            <person name="Wei J.T."/>
            <person name="Ye R.Z."/>
            <person name="Que T.C."/>
            <person name="Du C.H."/>
            <person name="Zhou Y.H."/>
            <person name="Cheng J.X."/>
            <person name="Dai P.F."/>
            <person name="Guo W.B."/>
            <person name="Han X.H."/>
            <person name="Huang E.J."/>
            <person name="Li L.F."/>
            <person name="Wei W."/>
            <person name="Gao Y.C."/>
            <person name="Liu J.Z."/>
            <person name="Shao H.Z."/>
            <person name="Wang X."/>
            <person name="Wang C.C."/>
            <person name="Yang T.C."/>
            <person name="Huo Q.B."/>
            <person name="Li W."/>
            <person name="Chen H.Y."/>
            <person name="Chen S.E."/>
            <person name="Zhou L.G."/>
            <person name="Ni X.B."/>
            <person name="Tian J.H."/>
            <person name="Sheng Y."/>
            <person name="Liu T."/>
            <person name="Pan Y.S."/>
            <person name="Xia L.Y."/>
            <person name="Li J."/>
            <person name="Zhao F."/>
            <person name="Cao W.C."/>
        </authorList>
    </citation>
    <scope>NUCLEOTIDE SEQUENCE</scope>
    <source>
        <strain evidence="2">Rsan-2018</strain>
    </source>
</reference>
<evidence type="ECO:0000313" key="3">
    <source>
        <dbReference type="Proteomes" id="UP000821837"/>
    </source>
</evidence>
<dbReference type="Pfam" id="PF25340">
    <property type="entry name" value="BCD_RFX"/>
    <property type="match status" value="1"/>
</dbReference>
<dbReference type="AlphaFoldDB" id="A0A9D4PC15"/>
<organism evidence="2 3">
    <name type="scientific">Rhipicephalus sanguineus</name>
    <name type="common">Brown dog tick</name>
    <name type="synonym">Ixodes sanguineus</name>
    <dbReference type="NCBI Taxonomy" id="34632"/>
    <lineage>
        <taxon>Eukaryota</taxon>
        <taxon>Metazoa</taxon>
        <taxon>Ecdysozoa</taxon>
        <taxon>Arthropoda</taxon>
        <taxon>Chelicerata</taxon>
        <taxon>Arachnida</taxon>
        <taxon>Acari</taxon>
        <taxon>Parasitiformes</taxon>
        <taxon>Ixodida</taxon>
        <taxon>Ixodoidea</taxon>
        <taxon>Ixodidae</taxon>
        <taxon>Rhipicephalinae</taxon>
        <taxon>Rhipicephalus</taxon>
        <taxon>Rhipicephalus</taxon>
    </lineage>
</organism>